<dbReference type="PANTHER" id="PTHR43386:SF25">
    <property type="entry name" value="PEPTIDE ABC TRANSPORTER PERMEASE PROTEIN"/>
    <property type="match status" value="1"/>
</dbReference>
<dbReference type="PROSITE" id="PS50928">
    <property type="entry name" value="ABC_TM1"/>
    <property type="match status" value="1"/>
</dbReference>
<evidence type="ECO:0000256" key="3">
    <source>
        <dbReference type="ARBA" id="ARBA00022475"/>
    </source>
</evidence>
<evidence type="ECO:0000256" key="1">
    <source>
        <dbReference type="ARBA" id="ARBA00004651"/>
    </source>
</evidence>
<feature type="transmembrane region" description="Helical" evidence="7">
    <location>
        <begin position="146"/>
        <end position="166"/>
    </location>
</feature>
<evidence type="ECO:0000313" key="10">
    <source>
        <dbReference type="EMBL" id="MDP9898743.1"/>
    </source>
</evidence>
<evidence type="ECO:0000259" key="9">
    <source>
        <dbReference type="PROSITE" id="PS50928"/>
    </source>
</evidence>
<evidence type="ECO:0000256" key="7">
    <source>
        <dbReference type="RuleBase" id="RU363032"/>
    </source>
</evidence>
<dbReference type="InterPro" id="IPR000515">
    <property type="entry name" value="MetI-like"/>
</dbReference>
<feature type="transmembrane region" description="Helical" evidence="7">
    <location>
        <begin position="46"/>
        <end position="68"/>
    </location>
</feature>
<keyword evidence="4 7" id="KW-0812">Transmembrane</keyword>
<keyword evidence="3" id="KW-1003">Cell membrane</keyword>
<evidence type="ECO:0000256" key="4">
    <source>
        <dbReference type="ARBA" id="ARBA00022692"/>
    </source>
</evidence>
<keyword evidence="2 7" id="KW-0813">Transport</keyword>
<feature type="transmembrane region" description="Helical" evidence="7">
    <location>
        <begin position="274"/>
        <end position="297"/>
    </location>
</feature>
<organism evidence="10 11">
    <name type="scientific">Variovorax ginsengisoli</name>
    <dbReference type="NCBI Taxonomy" id="363844"/>
    <lineage>
        <taxon>Bacteria</taxon>
        <taxon>Pseudomonadati</taxon>
        <taxon>Pseudomonadota</taxon>
        <taxon>Betaproteobacteria</taxon>
        <taxon>Burkholderiales</taxon>
        <taxon>Comamonadaceae</taxon>
        <taxon>Variovorax</taxon>
    </lineage>
</organism>
<evidence type="ECO:0000313" key="11">
    <source>
        <dbReference type="Proteomes" id="UP001226867"/>
    </source>
</evidence>
<feature type="domain" description="ABC transmembrane type-1" evidence="9">
    <location>
        <begin position="108"/>
        <end position="297"/>
    </location>
</feature>
<dbReference type="Gene3D" id="1.10.3720.10">
    <property type="entry name" value="MetI-like"/>
    <property type="match status" value="1"/>
</dbReference>
<evidence type="ECO:0000256" key="6">
    <source>
        <dbReference type="ARBA" id="ARBA00023136"/>
    </source>
</evidence>
<feature type="compositionally biased region" description="Low complexity" evidence="8">
    <location>
        <begin position="14"/>
        <end position="26"/>
    </location>
</feature>
<keyword evidence="11" id="KW-1185">Reference proteome</keyword>
<evidence type="ECO:0000256" key="2">
    <source>
        <dbReference type="ARBA" id="ARBA00022448"/>
    </source>
</evidence>
<dbReference type="InterPro" id="IPR050366">
    <property type="entry name" value="BP-dependent_transpt_permease"/>
</dbReference>
<evidence type="ECO:0000256" key="8">
    <source>
        <dbReference type="SAM" id="MobiDB-lite"/>
    </source>
</evidence>
<feature type="transmembrane region" description="Helical" evidence="7">
    <location>
        <begin position="172"/>
        <end position="190"/>
    </location>
</feature>
<dbReference type="CDD" id="cd06261">
    <property type="entry name" value="TM_PBP2"/>
    <property type="match status" value="1"/>
</dbReference>
<sequence>MTSIDQAVLELPAATPASRPAASPAPIKTEPSVHGNLRRARRLPAIAVLLAGLFILALVVAAAAPQWLTPHDPLEGDFLAVLQPPGGEHLFGTDRLGRDVFARTVHGARYSLCIGLGSTAVSVFFGVLLGVVAGQRNRLLDESISRLLDVISSFPGVLLAMLVVIFLGQGMANIAIAVGIAGIPKFGRVVRAQTQVVRNADYVTHAFIYGRSRLQVFLRHVLPNVLVAVPVTATIYVGSTILATSGLSFLGLGPQPPTPEWGVMLAESRDVLRVAWWPGVFPGAAITLTVIAFTVLGNDLQRRFEGRSA</sequence>
<reference evidence="10 11" key="1">
    <citation type="submission" date="2023-07" db="EMBL/GenBank/DDBJ databases">
        <title>Sorghum-associated microbial communities from plants grown in Nebraska, USA.</title>
        <authorList>
            <person name="Schachtman D."/>
        </authorList>
    </citation>
    <scope>NUCLEOTIDE SEQUENCE [LARGE SCALE GENOMIC DNA]</scope>
    <source>
        <strain evidence="10 11">DS1607</strain>
    </source>
</reference>
<dbReference type="SUPFAM" id="SSF161098">
    <property type="entry name" value="MetI-like"/>
    <property type="match status" value="1"/>
</dbReference>
<name>A0ABT9S4D6_9BURK</name>
<evidence type="ECO:0000256" key="5">
    <source>
        <dbReference type="ARBA" id="ARBA00022989"/>
    </source>
</evidence>
<dbReference type="InterPro" id="IPR035906">
    <property type="entry name" value="MetI-like_sf"/>
</dbReference>
<feature type="transmembrane region" description="Helical" evidence="7">
    <location>
        <begin position="221"/>
        <end position="254"/>
    </location>
</feature>
<dbReference type="EMBL" id="JAUSRO010000003">
    <property type="protein sequence ID" value="MDP9898743.1"/>
    <property type="molecule type" value="Genomic_DNA"/>
</dbReference>
<feature type="region of interest" description="Disordered" evidence="8">
    <location>
        <begin position="14"/>
        <end position="34"/>
    </location>
</feature>
<accession>A0ABT9S4D6</accession>
<feature type="transmembrane region" description="Helical" evidence="7">
    <location>
        <begin position="108"/>
        <end position="134"/>
    </location>
</feature>
<protein>
    <submittedName>
        <fullName evidence="10">Peptide/nickel transport system permease protein</fullName>
    </submittedName>
</protein>
<gene>
    <name evidence="10" type="ORF">J2W36_000987</name>
</gene>
<dbReference type="RefSeq" id="WP_307688569.1">
    <property type="nucleotide sequence ID" value="NZ_JAUSRO010000003.1"/>
</dbReference>
<comment type="caution">
    <text evidence="10">The sequence shown here is derived from an EMBL/GenBank/DDBJ whole genome shotgun (WGS) entry which is preliminary data.</text>
</comment>
<comment type="subcellular location">
    <subcellularLocation>
        <location evidence="1 7">Cell membrane</location>
        <topology evidence="1 7">Multi-pass membrane protein</topology>
    </subcellularLocation>
</comment>
<dbReference type="Proteomes" id="UP001226867">
    <property type="component" value="Unassembled WGS sequence"/>
</dbReference>
<dbReference type="Pfam" id="PF00528">
    <property type="entry name" value="BPD_transp_1"/>
    <property type="match status" value="1"/>
</dbReference>
<keyword evidence="5 7" id="KW-1133">Transmembrane helix</keyword>
<dbReference type="PANTHER" id="PTHR43386">
    <property type="entry name" value="OLIGOPEPTIDE TRANSPORT SYSTEM PERMEASE PROTEIN APPC"/>
    <property type="match status" value="1"/>
</dbReference>
<comment type="similarity">
    <text evidence="7">Belongs to the binding-protein-dependent transport system permease family.</text>
</comment>
<proteinExistence type="inferred from homology"/>
<keyword evidence="6 7" id="KW-0472">Membrane</keyword>